<dbReference type="EMBL" id="CAFBOG010000293">
    <property type="protein sequence ID" value="CAB5000135.1"/>
    <property type="molecule type" value="Genomic_DNA"/>
</dbReference>
<accession>A0A6J7P6I6</accession>
<protein>
    <submittedName>
        <fullName evidence="1">Unannotated protein</fullName>
    </submittedName>
</protein>
<dbReference type="AlphaFoldDB" id="A0A6J7P6I6"/>
<reference evidence="1" key="1">
    <citation type="submission" date="2020-05" db="EMBL/GenBank/DDBJ databases">
        <authorList>
            <person name="Chiriac C."/>
            <person name="Salcher M."/>
            <person name="Ghai R."/>
            <person name="Kavagutti S V."/>
        </authorList>
    </citation>
    <scope>NUCLEOTIDE SEQUENCE</scope>
</reference>
<evidence type="ECO:0000313" key="1">
    <source>
        <dbReference type="EMBL" id="CAB5000135.1"/>
    </source>
</evidence>
<organism evidence="1">
    <name type="scientific">freshwater metagenome</name>
    <dbReference type="NCBI Taxonomy" id="449393"/>
    <lineage>
        <taxon>unclassified sequences</taxon>
        <taxon>metagenomes</taxon>
        <taxon>ecological metagenomes</taxon>
    </lineage>
</organism>
<gene>
    <name evidence="1" type="ORF">UFOPK3914_02088</name>
</gene>
<name>A0A6J7P6I6_9ZZZZ</name>
<sequence length="48" mass="5597">MSYLGEQGLTRFKTPEQLEVVGSLPRNETLRKVLKYQLRDSFADKAWP</sequence>
<proteinExistence type="predicted"/>